<dbReference type="InterPro" id="IPR003591">
    <property type="entry name" value="Leu-rich_rpt_typical-subtyp"/>
</dbReference>
<evidence type="ECO:0000256" key="4">
    <source>
        <dbReference type="SAM" id="Phobius"/>
    </source>
</evidence>
<evidence type="ECO:0000256" key="1">
    <source>
        <dbReference type="ARBA" id="ARBA00022614"/>
    </source>
</evidence>
<sequence>MLSACAYVQFCRTAMAKRSRQCVAILVLLVLKLSSPCPKECFVQHEWTFEKKNVCECPRERDAHYGFQRSCATSGLTVAANSVCSADSHGLTCLNDVPTGFDQSVTGIILNRLFNLTTLTKQHIPPLYNLLTFVITDSTIQAIEPGAFSSVPSITWVTIRCSHLLHIGDETFYNLPSLKTIFLKHNLIESISPRAFLDLGSLHRISLYYNHLKVVPFEALTLIRRSTTAARLQVNLENNQISTVLETGWKKISDTGVTLRLRGNPLVCDGGMRWLICNITALALGVIFQARHLRCTSPSELTGCDFQSLHTNSFCSSKELTTTSPMAKNSSSPMAEPTSLLAEPSGTTSSALTQRARIATLGTTDSSLGLVLETDNLDDGQHAGMDYLYIPVGLTATGIVLIGGTVVAVMICRRCVSRRRQNPVHRLRGVIISSQLVSNRMYQHSGATTGDATDNDETDETEKDSARQNPVHKPHGVTINTSELISNRLYKSSGAPMNNANKGTGTAEETGLTPYLTVPFDAINNTLRIEPYSTVDLDDNEQPNDAGLRASCGQNPTKKRHGVIMDSFQITSNRLYKSSASAINNNNKGTGTTEETEENLEVNNILRIEPYSSVNLKDIRNEQTNVASSSISLSGGQRDVQDEDDMEPYATTPLDQIGER</sequence>
<dbReference type="InterPro" id="IPR001611">
    <property type="entry name" value="Leu-rich_rpt"/>
</dbReference>
<dbReference type="EMBL" id="OV696704">
    <property type="protein sequence ID" value="CAH1252347.1"/>
    <property type="molecule type" value="Genomic_DNA"/>
</dbReference>
<keyword evidence="4" id="KW-0812">Transmembrane</keyword>
<feature type="transmembrane region" description="Helical" evidence="4">
    <location>
        <begin position="387"/>
        <end position="412"/>
    </location>
</feature>
<organism evidence="5 6">
    <name type="scientific">Branchiostoma lanceolatum</name>
    <name type="common">Common lancelet</name>
    <name type="synonym">Amphioxus lanceolatum</name>
    <dbReference type="NCBI Taxonomy" id="7740"/>
    <lineage>
        <taxon>Eukaryota</taxon>
        <taxon>Metazoa</taxon>
        <taxon>Chordata</taxon>
        <taxon>Cephalochordata</taxon>
        <taxon>Leptocardii</taxon>
        <taxon>Amphioxiformes</taxon>
        <taxon>Branchiostomatidae</taxon>
        <taxon>Branchiostoma</taxon>
    </lineage>
</organism>
<name>A0A8K0EI66_BRALA</name>
<reference evidence="5" key="1">
    <citation type="submission" date="2022-01" db="EMBL/GenBank/DDBJ databases">
        <authorList>
            <person name="Braso-Vives M."/>
        </authorList>
    </citation>
    <scope>NUCLEOTIDE SEQUENCE</scope>
</reference>
<keyword evidence="4" id="KW-1133">Transmembrane helix</keyword>
<dbReference type="SMART" id="SM00369">
    <property type="entry name" value="LRR_TYP"/>
    <property type="match status" value="3"/>
</dbReference>
<dbReference type="InterPro" id="IPR051295">
    <property type="entry name" value="LGI_related"/>
</dbReference>
<dbReference type="PROSITE" id="PS51450">
    <property type="entry name" value="LRR"/>
    <property type="match status" value="1"/>
</dbReference>
<feature type="region of interest" description="Disordered" evidence="3">
    <location>
        <begin position="445"/>
        <end position="483"/>
    </location>
</feature>
<keyword evidence="6" id="KW-1185">Reference proteome</keyword>
<dbReference type="Gene3D" id="3.80.10.10">
    <property type="entry name" value="Ribonuclease Inhibitor"/>
    <property type="match status" value="2"/>
</dbReference>
<evidence type="ECO:0000313" key="6">
    <source>
        <dbReference type="Proteomes" id="UP000838412"/>
    </source>
</evidence>
<feature type="region of interest" description="Disordered" evidence="3">
    <location>
        <begin position="627"/>
        <end position="660"/>
    </location>
</feature>
<protein>
    <submittedName>
        <fullName evidence="5">SLIT3 protein</fullName>
    </submittedName>
</protein>
<keyword evidence="4" id="KW-0472">Membrane</keyword>
<keyword evidence="1" id="KW-0433">Leucine-rich repeat</keyword>
<evidence type="ECO:0000256" key="2">
    <source>
        <dbReference type="ARBA" id="ARBA00022737"/>
    </source>
</evidence>
<dbReference type="SUPFAM" id="SSF52058">
    <property type="entry name" value="L domain-like"/>
    <property type="match status" value="1"/>
</dbReference>
<gene>
    <name evidence="5" type="primary">SLIT3</name>
    <name evidence="5" type="ORF">BLAG_LOCUS12435</name>
</gene>
<feature type="compositionally biased region" description="Acidic residues" evidence="3">
    <location>
        <begin position="453"/>
        <end position="462"/>
    </location>
</feature>
<keyword evidence="2" id="KW-0677">Repeat</keyword>
<dbReference type="PANTHER" id="PTHR24367">
    <property type="entry name" value="LEUCINE-RICH REPEAT-CONTAINING PROTEIN"/>
    <property type="match status" value="1"/>
</dbReference>
<dbReference type="PANTHER" id="PTHR24367:SF318">
    <property type="entry name" value="LEUCINE-RICH GLIOMA-INACTIVATED PROTEIN 1-LIKE"/>
    <property type="match status" value="1"/>
</dbReference>
<feature type="region of interest" description="Disordered" evidence="3">
    <location>
        <begin position="325"/>
        <end position="348"/>
    </location>
</feature>
<accession>A0A8K0EI66</accession>
<evidence type="ECO:0000313" key="5">
    <source>
        <dbReference type="EMBL" id="CAH1252347.1"/>
    </source>
</evidence>
<evidence type="ECO:0000256" key="3">
    <source>
        <dbReference type="SAM" id="MobiDB-lite"/>
    </source>
</evidence>
<dbReference type="Proteomes" id="UP000838412">
    <property type="component" value="Chromosome 19"/>
</dbReference>
<dbReference type="AlphaFoldDB" id="A0A8K0EI66"/>
<dbReference type="InterPro" id="IPR032675">
    <property type="entry name" value="LRR_dom_sf"/>
</dbReference>
<proteinExistence type="predicted"/>
<dbReference type="Pfam" id="PF13855">
    <property type="entry name" value="LRR_8"/>
    <property type="match status" value="1"/>
</dbReference>